<comment type="caution">
    <text evidence="2">The sequence shown here is derived from an EMBL/GenBank/DDBJ whole genome shotgun (WGS) entry which is preliminary data.</text>
</comment>
<evidence type="ECO:0000313" key="3">
    <source>
        <dbReference type="Proteomes" id="UP000295493"/>
    </source>
</evidence>
<evidence type="ECO:0000313" key="2">
    <source>
        <dbReference type="EMBL" id="TDN85728.1"/>
    </source>
</evidence>
<dbReference type="GO" id="GO:0051213">
    <property type="term" value="F:dioxygenase activity"/>
    <property type="evidence" value="ECO:0007669"/>
    <property type="project" value="UniProtKB-KW"/>
</dbReference>
<dbReference type="AlphaFoldDB" id="A0A4V6PRC6"/>
<dbReference type="PANTHER" id="PTHR39175:SF1">
    <property type="entry name" value="FAMILY PROTEIN, PUTATIVE (AFU_ORTHOLOGUE AFUA_3G15060)-RELATED"/>
    <property type="match status" value="1"/>
</dbReference>
<proteinExistence type="predicted"/>
<dbReference type="EMBL" id="SNWD01000002">
    <property type="protein sequence ID" value="TDN85728.1"/>
    <property type="molecule type" value="Genomic_DNA"/>
</dbReference>
<dbReference type="InterPro" id="IPR029068">
    <property type="entry name" value="Glyas_Bleomycin-R_OHBP_Dase"/>
</dbReference>
<name>A0A4V6PRC6_9SPHN</name>
<dbReference type="Gene3D" id="3.10.180.10">
    <property type="entry name" value="2,3-Dihydroxybiphenyl 1,2-Dioxygenase, domain 1"/>
    <property type="match status" value="1"/>
</dbReference>
<gene>
    <name evidence="2" type="ORF">EV664_102438</name>
</gene>
<dbReference type="PROSITE" id="PS51819">
    <property type="entry name" value="VOC"/>
    <property type="match status" value="1"/>
</dbReference>
<dbReference type="OrthoDB" id="9813630at2"/>
<dbReference type="SUPFAM" id="SSF54593">
    <property type="entry name" value="Glyoxalase/Bleomycin resistance protein/Dihydroxybiphenyl dioxygenase"/>
    <property type="match status" value="1"/>
</dbReference>
<protein>
    <submittedName>
        <fullName evidence="2">Extradiol dioxygenase family protein</fullName>
    </submittedName>
</protein>
<feature type="domain" description="VOC" evidence="1">
    <location>
        <begin position="4"/>
        <end position="118"/>
    </location>
</feature>
<dbReference type="Pfam" id="PF00903">
    <property type="entry name" value="Glyoxalase"/>
    <property type="match status" value="1"/>
</dbReference>
<sequence length="118" mass="12406">MAATLDHVQVAIPAGGEDAARRFYGGVIGLSEIPKPAEQAGRGGCWFAIGALQLHIGVDPDFRPATKAHVAIAVDDLTALRSAVEAAGHPVRADIPLGSRERFFTEDEHGNRVEIVAA</sequence>
<keyword evidence="2" id="KW-0223">Dioxygenase</keyword>
<reference evidence="2 3" key="1">
    <citation type="submission" date="2019-03" db="EMBL/GenBank/DDBJ databases">
        <title>Genomic Encyclopedia of Type Strains, Phase IV (KMG-IV): sequencing the most valuable type-strain genomes for metagenomic binning, comparative biology and taxonomic classification.</title>
        <authorList>
            <person name="Goeker M."/>
        </authorList>
    </citation>
    <scope>NUCLEOTIDE SEQUENCE [LARGE SCALE GENOMIC DNA]</scope>
    <source>
        <strain evidence="2 3">DSM 25059</strain>
    </source>
</reference>
<evidence type="ECO:0000259" key="1">
    <source>
        <dbReference type="PROSITE" id="PS51819"/>
    </source>
</evidence>
<dbReference type="InterPro" id="IPR037523">
    <property type="entry name" value="VOC_core"/>
</dbReference>
<organism evidence="2 3">
    <name type="scientific">Stakelama pacifica</name>
    <dbReference type="NCBI Taxonomy" id="517720"/>
    <lineage>
        <taxon>Bacteria</taxon>
        <taxon>Pseudomonadati</taxon>
        <taxon>Pseudomonadota</taxon>
        <taxon>Alphaproteobacteria</taxon>
        <taxon>Sphingomonadales</taxon>
        <taxon>Sphingomonadaceae</taxon>
        <taxon>Stakelama</taxon>
    </lineage>
</organism>
<dbReference type="RefSeq" id="WP_133494616.1">
    <property type="nucleotide sequence ID" value="NZ_BMLU01000002.1"/>
</dbReference>
<dbReference type="InterPro" id="IPR004360">
    <property type="entry name" value="Glyas_Fos-R_dOase_dom"/>
</dbReference>
<accession>A0A4V6PRC6</accession>
<dbReference type="Proteomes" id="UP000295493">
    <property type="component" value="Unassembled WGS sequence"/>
</dbReference>
<dbReference type="PANTHER" id="PTHR39175">
    <property type="entry name" value="FAMILY PROTEIN, PUTATIVE (AFU_ORTHOLOGUE AFUA_3G15060)-RELATED"/>
    <property type="match status" value="1"/>
</dbReference>
<keyword evidence="3" id="KW-1185">Reference proteome</keyword>
<keyword evidence="2" id="KW-0560">Oxidoreductase</keyword>